<evidence type="ECO:0000313" key="9">
    <source>
        <dbReference type="Proteomes" id="UP000322454"/>
    </source>
</evidence>
<evidence type="ECO:0000256" key="1">
    <source>
        <dbReference type="ARBA" id="ARBA00023239"/>
    </source>
</evidence>
<name>A0A520XG20_9DELT</name>
<feature type="domain" description="Siroheme decarboxylase AsnC-like ligand binding" evidence="6">
    <location>
        <begin position="64"/>
        <end position="143"/>
    </location>
</feature>
<dbReference type="Pfam" id="PF17805">
    <property type="entry name" value="AsnC_trans_reg2"/>
    <property type="match status" value="2"/>
</dbReference>
<evidence type="ECO:0000259" key="6">
    <source>
        <dbReference type="Pfam" id="PF17805"/>
    </source>
</evidence>
<evidence type="ECO:0000256" key="2">
    <source>
        <dbReference type="ARBA" id="ARBA00023444"/>
    </source>
</evidence>
<dbReference type="PANTHER" id="PTHR43413">
    <property type="entry name" value="TRANSCRIPTIONAL REGULATOR, ASNC FAMILY"/>
    <property type="match status" value="1"/>
</dbReference>
<sequence>MELELTDRKILNILQSDFPIAKHPFLEIANITGIKEDEAIDRILRMKSGKIIRQISAIFDSHNIGYKSTLAAFKVADKSADSAAEIINSHSGVSHNYLRNHKYNIWFTITLPSEYSLEQEIKKLSEKSGAEDYLILPTLKLYKIGVNFDMTGADDASSFRFFSHEDFKKDSEIKISEFEKACIRELQKDIEITHEPFKNMSDVLGISQEKLLETVKNFISERKMRRFACVLYHQKAGFSYNLMGIWKTNNEEADKNGKIMSSVKEVSHCYLRPVYPGRWEYNIFTMIHAKSKEEAWNIMDKISSLTGLMDFGALESTKEFKKVRVKYYV</sequence>
<dbReference type="InterPro" id="IPR036388">
    <property type="entry name" value="WH-like_DNA-bd_sf"/>
</dbReference>
<evidence type="ECO:0000256" key="3">
    <source>
        <dbReference type="ARBA" id="ARBA00023457"/>
    </source>
</evidence>
<evidence type="ECO:0000259" key="7">
    <source>
        <dbReference type="Pfam" id="PF22451"/>
    </source>
</evidence>
<dbReference type="AlphaFoldDB" id="A0A520XG20"/>
<dbReference type="Gene3D" id="1.10.10.10">
    <property type="entry name" value="Winged helix-like DNA-binding domain superfamily/Winged helix DNA-binding domain"/>
    <property type="match status" value="1"/>
</dbReference>
<dbReference type="InterPro" id="IPR053953">
    <property type="entry name" value="NirdL-like_HTH"/>
</dbReference>
<feature type="domain" description="Siroheme decarboxylase NirL-like HTH" evidence="7">
    <location>
        <begin position="179"/>
        <end position="225"/>
    </location>
</feature>
<feature type="domain" description="Siroheme decarboxylase NirL-like HTH" evidence="7">
    <location>
        <begin position="7"/>
        <end position="53"/>
    </location>
</feature>
<proteinExistence type="inferred from homology"/>
<dbReference type="EC" id="4.1.1.111" evidence="4"/>
<comment type="catalytic activity">
    <reaction evidence="5">
        <text>siroheme + 2 H(+) = 12,18-didecarboxysiroheme + 2 CO2</text>
        <dbReference type="Rhea" id="RHEA:19093"/>
        <dbReference type="ChEBI" id="CHEBI:15378"/>
        <dbReference type="ChEBI" id="CHEBI:16526"/>
        <dbReference type="ChEBI" id="CHEBI:60052"/>
        <dbReference type="ChEBI" id="CHEBI:140497"/>
        <dbReference type="EC" id="4.1.1.111"/>
    </reaction>
</comment>
<dbReference type="PANTHER" id="PTHR43413:SF1">
    <property type="entry name" value="SIROHEME DECARBOXYLASE NIRL SUBUNIT"/>
    <property type="match status" value="1"/>
</dbReference>
<dbReference type="UniPathway" id="UPA00252"/>
<dbReference type="Proteomes" id="UP000322454">
    <property type="component" value="Unassembled WGS sequence"/>
</dbReference>
<feature type="domain" description="Siroheme decarboxylase AsnC-like ligand binding" evidence="6">
    <location>
        <begin position="235"/>
        <end position="321"/>
    </location>
</feature>
<dbReference type="Gene3D" id="3.30.70.3460">
    <property type="match status" value="2"/>
</dbReference>
<dbReference type="InterPro" id="IPR036390">
    <property type="entry name" value="WH_DNA-bd_sf"/>
</dbReference>
<accession>A0A520XG20</accession>
<evidence type="ECO:0000256" key="5">
    <source>
        <dbReference type="ARBA" id="ARBA00048470"/>
    </source>
</evidence>
<dbReference type="InterPro" id="IPR040523">
    <property type="entry name" value="AsnC_trans_reg2"/>
</dbReference>
<dbReference type="SUPFAM" id="SSF46785">
    <property type="entry name" value="Winged helix' DNA-binding domain"/>
    <property type="match status" value="1"/>
</dbReference>
<dbReference type="GO" id="GO:0016829">
    <property type="term" value="F:lyase activity"/>
    <property type="evidence" value="ECO:0007669"/>
    <property type="project" value="UniProtKB-KW"/>
</dbReference>
<dbReference type="EMBL" id="SHMQ01000004">
    <property type="protein sequence ID" value="RZV40076.1"/>
    <property type="molecule type" value="Genomic_DNA"/>
</dbReference>
<comment type="pathway">
    <text evidence="2">Porphyrin-containing compound metabolism.</text>
</comment>
<gene>
    <name evidence="8" type="ORF">EVJ48_02600</name>
</gene>
<evidence type="ECO:0000256" key="4">
    <source>
        <dbReference type="ARBA" id="ARBA00023471"/>
    </source>
</evidence>
<organism evidence="8 9">
    <name type="scientific">Candidatus Acidulodesulfobacterium acidiphilum</name>
    <dbReference type="NCBI Taxonomy" id="2597224"/>
    <lineage>
        <taxon>Bacteria</taxon>
        <taxon>Deltaproteobacteria</taxon>
        <taxon>Candidatus Acidulodesulfobacterales</taxon>
        <taxon>Candidatus Acidulodesulfobacterium</taxon>
    </lineage>
</organism>
<comment type="caution">
    <text evidence="8">The sequence shown here is derived from an EMBL/GenBank/DDBJ whole genome shotgun (WGS) entry which is preliminary data.</text>
</comment>
<protein>
    <recommendedName>
        <fullName evidence="4">siroheme decarboxylase</fullName>
        <ecNumber evidence="4">4.1.1.111</ecNumber>
    </recommendedName>
</protein>
<keyword evidence="1" id="KW-0456">Lyase</keyword>
<comment type="similarity">
    <text evidence="3">Belongs to the Ahb/Nir family.</text>
</comment>
<reference evidence="8 9" key="1">
    <citation type="submission" date="2019-01" db="EMBL/GenBank/DDBJ databases">
        <title>Insights into ecological role of a new deltaproteobacterial order Candidatus Sinidesulfobacterales (Sva0485) by metagenomics and metatranscriptomics.</title>
        <authorList>
            <person name="Tan S."/>
            <person name="Liu J."/>
            <person name="Fang Y."/>
            <person name="Hedlund B."/>
            <person name="Lian Z.-H."/>
            <person name="Huang L.-Y."/>
            <person name="Li J.-T."/>
            <person name="Huang L.-N."/>
            <person name="Li W.-J."/>
            <person name="Jiang H.-C."/>
            <person name="Dong H.-L."/>
            <person name="Shu W.-S."/>
        </authorList>
    </citation>
    <scope>NUCLEOTIDE SEQUENCE [LARGE SCALE GENOMIC DNA]</scope>
    <source>
        <strain evidence="8">AP4</strain>
    </source>
</reference>
<evidence type="ECO:0000313" key="8">
    <source>
        <dbReference type="EMBL" id="RZV40076.1"/>
    </source>
</evidence>
<dbReference type="Pfam" id="PF22451">
    <property type="entry name" value="NirdL-like_HTH"/>
    <property type="match status" value="2"/>
</dbReference>
<dbReference type="InterPro" id="IPR050684">
    <property type="entry name" value="HTH-Siroheme_Decarb"/>
</dbReference>